<dbReference type="SUPFAM" id="SSF55658">
    <property type="entry name" value="L9 N-domain-like"/>
    <property type="match status" value="1"/>
</dbReference>
<evidence type="ECO:0000256" key="1">
    <source>
        <dbReference type="SAM" id="MobiDB-lite"/>
    </source>
</evidence>
<protein>
    <submittedName>
        <fullName evidence="2">Uncharacterized protein</fullName>
    </submittedName>
</protein>
<accession>A0A4V4HEL5</accession>
<dbReference type="AlphaFoldDB" id="A0A4V4HEL5"/>
<evidence type="ECO:0000313" key="2">
    <source>
        <dbReference type="EMBL" id="THU91555.1"/>
    </source>
</evidence>
<dbReference type="EMBL" id="ML179303">
    <property type="protein sequence ID" value="THU91555.1"/>
    <property type="molecule type" value="Genomic_DNA"/>
</dbReference>
<name>A0A4V4HEL5_DENBC</name>
<dbReference type="InterPro" id="IPR009027">
    <property type="entry name" value="Ribosomal_bL9/RNase_H1_N"/>
</dbReference>
<feature type="compositionally biased region" description="Acidic residues" evidence="1">
    <location>
        <begin position="64"/>
        <end position="73"/>
    </location>
</feature>
<proteinExistence type="predicted"/>
<reference evidence="2 3" key="1">
    <citation type="journal article" date="2019" name="Nat. Ecol. Evol.">
        <title>Megaphylogeny resolves global patterns of mushroom evolution.</title>
        <authorList>
            <person name="Varga T."/>
            <person name="Krizsan K."/>
            <person name="Foldi C."/>
            <person name="Dima B."/>
            <person name="Sanchez-Garcia M."/>
            <person name="Sanchez-Ramirez S."/>
            <person name="Szollosi G.J."/>
            <person name="Szarkandi J.G."/>
            <person name="Papp V."/>
            <person name="Albert L."/>
            <person name="Andreopoulos W."/>
            <person name="Angelini C."/>
            <person name="Antonin V."/>
            <person name="Barry K.W."/>
            <person name="Bougher N.L."/>
            <person name="Buchanan P."/>
            <person name="Buyck B."/>
            <person name="Bense V."/>
            <person name="Catcheside P."/>
            <person name="Chovatia M."/>
            <person name="Cooper J."/>
            <person name="Damon W."/>
            <person name="Desjardin D."/>
            <person name="Finy P."/>
            <person name="Geml J."/>
            <person name="Haridas S."/>
            <person name="Hughes K."/>
            <person name="Justo A."/>
            <person name="Karasinski D."/>
            <person name="Kautmanova I."/>
            <person name="Kiss B."/>
            <person name="Kocsube S."/>
            <person name="Kotiranta H."/>
            <person name="LaButti K.M."/>
            <person name="Lechner B.E."/>
            <person name="Liimatainen K."/>
            <person name="Lipzen A."/>
            <person name="Lukacs Z."/>
            <person name="Mihaltcheva S."/>
            <person name="Morgado L.N."/>
            <person name="Niskanen T."/>
            <person name="Noordeloos M.E."/>
            <person name="Ohm R.A."/>
            <person name="Ortiz-Santana B."/>
            <person name="Ovrebo C."/>
            <person name="Racz N."/>
            <person name="Riley R."/>
            <person name="Savchenko A."/>
            <person name="Shiryaev A."/>
            <person name="Soop K."/>
            <person name="Spirin V."/>
            <person name="Szebenyi C."/>
            <person name="Tomsovsky M."/>
            <person name="Tulloss R.E."/>
            <person name="Uehling J."/>
            <person name="Grigoriev I.V."/>
            <person name="Vagvolgyi C."/>
            <person name="Papp T."/>
            <person name="Martin F.M."/>
            <person name="Miettinen O."/>
            <person name="Hibbett D.S."/>
            <person name="Nagy L.G."/>
        </authorList>
    </citation>
    <scope>NUCLEOTIDE SEQUENCE [LARGE SCALE GENOMIC DNA]</scope>
    <source>
        <strain evidence="2 3">CBS 962.96</strain>
    </source>
</reference>
<feature type="region of interest" description="Disordered" evidence="1">
    <location>
        <begin position="45"/>
        <end position="76"/>
    </location>
</feature>
<evidence type="ECO:0000313" key="3">
    <source>
        <dbReference type="Proteomes" id="UP000297245"/>
    </source>
</evidence>
<organism evidence="2 3">
    <name type="scientific">Dendrothele bispora (strain CBS 962.96)</name>
    <dbReference type="NCBI Taxonomy" id="1314807"/>
    <lineage>
        <taxon>Eukaryota</taxon>
        <taxon>Fungi</taxon>
        <taxon>Dikarya</taxon>
        <taxon>Basidiomycota</taxon>
        <taxon>Agaricomycotina</taxon>
        <taxon>Agaricomycetes</taxon>
        <taxon>Agaricomycetidae</taxon>
        <taxon>Agaricales</taxon>
        <taxon>Agaricales incertae sedis</taxon>
        <taxon>Dendrothele</taxon>
    </lineage>
</organism>
<keyword evidence="3" id="KW-1185">Reference proteome</keyword>
<gene>
    <name evidence="2" type="ORF">K435DRAFT_863285</name>
</gene>
<dbReference type="Proteomes" id="UP000297245">
    <property type="component" value="Unassembled WGS sequence"/>
</dbReference>
<sequence>MSCQDLAGIIDIHPGKSVRLFCCGAPDTGSVFEVMLNPGQNLLIQTKPSESRPPPSSSVPCDISDIESSDETETNVGSNLSDVIASHAPWHKFPVHPQWADEIPNSTVPPVYRYRAFAREAHPDKLIWETDRGEGNIWVITVGRRVGLFWDIQIVSDLTMGVPNATFHKFYHLDEAVDWYRAAYNHLPGHQPLKIIMPTKFPINMLVNDHDVDIRDFDVDITVTVGGYNKVQFSVQPILAID</sequence>
<dbReference type="OrthoDB" id="3270804at2759"/>